<dbReference type="Proteomes" id="UP001228113">
    <property type="component" value="Chromosome"/>
</dbReference>
<accession>A0AA48HBY3</accession>
<evidence type="ECO:0000313" key="2">
    <source>
        <dbReference type="EMBL" id="BDU75483.1"/>
    </source>
</evidence>
<dbReference type="KEGG" id="msea:METESE_04410"/>
<reference evidence="2" key="1">
    <citation type="journal article" date="2023" name="Int. J. Syst. Evol. Microbiol.">
        <title>Mesoterricola silvestris gen. nov., sp. nov., Mesoterricola sediminis sp. nov., Geothrix oryzae sp. nov., Geothrix edaphica sp. nov., Geothrix rubra sp. nov., and Geothrix limicola sp. nov., six novel members of Acidobacteriota isolated from soils.</title>
        <authorList>
            <person name="Itoh H."/>
            <person name="Sugisawa Y."/>
            <person name="Mise K."/>
            <person name="Xu Z."/>
            <person name="Kuniyasu M."/>
            <person name="Ushijima N."/>
            <person name="Kawano K."/>
            <person name="Kobayashi E."/>
            <person name="Shiratori Y."/>
            <person name="Masuda Y."/>
            <person name="Senoo K."/>
        </authorList>
    </citation>
    <scope>NUCLEOTIDE SEQUENCE</scope>
    <source>
        <strain evidence="2">W786</strain>
    </source>
</reference>
<evidence type="ECO:0008006" key="4">
    <source>
        <dbReference type="Google" id="ProtNLM"/>
    </source>
</evidence>
<dbReference type="EMBL" id="AP027081">
    <property type="protein sequence ID" value="BDU75483.1"/>
    <property type="molecule type" value="Genomic_DNA"/>
</dbReference>
<organism evidence="2 3">
    <name type="scientific">Mesoterricola sediminis</name>
    <dbReference type="NCBI Taxonomy" id="2927980"/>
    <lineage>
        <taxon>Bacteria</taxon>
        <taxon>Pseudomonadati</taxon>
        <taxon>Acidobacteriota</taxon>
        <taxon>Holophagae</taxon>
        <taxon>Holophagales</taxon>
        <taxon>Holophagaceae</taxon>
        <taxon>Mesoterricola</taxon>
    </lineage>
</organism>
<keyword evidence="3" id="KW-1185">Reference proteome</keyword>
<feature type="region of interest" description="Disordered" evidence="1">
    <location>
        <begin position="176"/>
        <end position="207"/>
    </location>
</feature>
<evidence type="ECO:0000256" key="1">
    <source>
        <dbReference type="SAM" id="MobiDB-lite"/>
    </source>
</evidence>
<gene>
    <name evidence="2" type="ORF">METESE_04410</name>
</gene>
<dbReference type="AlphaFoldDB" id="A0AA48HBY3"/>
<sequence length="244" mass="26729">MQARFYLPMYGRFASPDPARDQHFEDTQSWNIYSYVRNNPVMLFDATGQFARIAINGNNMVVTIPVSYAGAVTADRIMAFTQGVERLSQKVGDINVTFRVDTAADAKGGTTNIVNFIDKEGVSAVEPRGGQMVANIFCGSEPSNESLSETSGHEGLHFAGALDAYKIVDGIIVPNSESGGKDRLGNTDNRGKNDVMFDPKKGRVSPTDLKQMVNSATQKLFKKENPNGLSVPENEIKRKNDEKK</sequence>
<name>A0AA48HBY3_9BACT</name>
<dbReference type="InterPro" id="IPR022385">
    <property type="entry name" value="Rhs_assc_core"/>
</dbReference>
<dbReference type="Gene3D" id="2.180.10.10">
    <property type="entry name" value="RHS repeat-associated core"/>
    <property type="match status" value="1"/>
</dbReference>
<protein>
    <recommendedName>
        <fullName evidence="4">RHS repeat-associated core domain-containing protein</fullName>
    </recommendedName>
</protein>
<feature type="compositionally biased region" description="Basic and acidic residues" evidence="1">
    <location>
        <begin position="179"/>
        <end position="201"/>
    </location>
</feature>
<proteinExistence type="predicted"/>
<feature type="region of interest" description="Disordered" evidence="1">
    <location>
        <begin position="219"/>
        <end position="244"/>
    </location>
</feature>
<feature type="compositionally biased region" description="Basic and acidic residues" evidence="1">
    <location>
        <begin position="234"/>
        <end position="244"/>
    </location>
</feature>
<dbReference type="NCBIfam" id="TIGR03696">
    <property type="entry name" value="Rhs_assc_core"/>
    <property type="match status" value="1"/>
</dbReference>
<evidence type="ECO:0000313" key="3">
    <source>
        <dbReference type="Proteomes" id="UP001228113"/>
    </source>
</evidence>